<sequence>MYKKYLVLFVLFTFTYQIPKTSAAEDNYLPLNILVDRSNCLPADYNPEVLSEAQIAIEKLIEVAEGNGVKIHINSSFRSFALQKSLHKRKPSVTAPPECSEHQLGTTFDVAWPGNYSHWIGENELVWTWLKDNSHLYGFVISYPYKECLVKGSIKNNNYSPGCGVEYKWEPWHIRFVGKDLASKIYNAGYLDPKSEVLPQHFYIRLNH</sequence>
<dbReference type="InterPro" id="IPR003709">
    <property type="entry name" value="VanY-like_core_dom"/>
</dbReference>
<dbReference type="InterPro" id="IPR058193">
    <property type="entry name" value="VanY/YodJ_core_dom"/>
</dbReference>
<dbReference type="EMBL" id="MGGD01000069">
    <property type="protein sequence ID" value="OGM19424.1"/>
    <property type="molecule type" value="Genomic_DNA"/>
</dbReference>
<evidence type="ECO:0000313" key="2">
    <source>
        <dbReference type="EMBL" id="OGM19424.1"/>
    </source>
</evidence>
<gene>
    <name evidence="2" type="ORF">A2771_02955</name>
</gene>
<comment type="caution">
    <text evidence="2">The sequence shown here is derived from an EMBL/GenBank/DDBJ whole genome shotgun (WGS) entry which is preliminary data.</text>
</comment>
<name>A0A1F7XWK3_9BACT</name>
<dbReference type="PANTHER" id="PTHR34385">
    <property type="entry name" value="D-ALANYL-D-ALANINE CARBOXYPEPTIDASE"/>
    <property type="match status" value="1"/>
</dbReference>
<dbReference type="PANTHER" id="PTHR34385:SF1">
    <property type="entry name" value="PEPTIDOGLYCAN L-ALANYL-D-GLUTAMATE ENDOPEPTIDASE CWLK"/>
    <property type="match status" value="1"/>
</dbReference>
<dbReference type="Proteomes" id="UP000176741">
    <property type="component" value="Unassembled WGS sequence"/>
</dbReference>
<dbReference type="GO" id="GO:0006508">
    <property type="term" value="P:proteolysis"/>
    <property type="evidence" value="ECO:0007669"/>
    <property type="project" value="InterPro"/>
</dbReference>
<dbReference type="InterPro" id="IPR052179">
    <property type="entry name" value="DD-CPase-like"/>
</dbReference>
<dbReference type="Pfam" id="PF02557">
    <property type="entry name" value="VanY"/>
    <property type="match status" value="1"/>
</dbReference>
<dbReference type="AlphaFoldDB" id="A0A1F7XWK3"/>
<evidence type="ECO:0000259" key="1">
    <source>
        <dbReference type="Pfam" id="PF02557"/>
    </source>
</evidence>
<proteinExistence type="predicted"/>
<dbReference type="SUPFAM" id="SSF55166">
    <property type="entry name" value="Hedgehog/DD-peptidase"/>
    <property type="match status" value="1"/>
</dbReference>
<reference evidence="2 3" key="1">
    <citation type="journal article" date="2016" name="Nat. Commun.">
        <title>Thousands of microbial genomes shed light on interconnected biogeochemical processes in an aquifer system.</title>
        <authorList>
            <person name="Anantharaman K."/>
            <person name="Brown C.T."/>
            <person name="Hug L.A."/>
            <person name="Sharon I."/>
            <person name="Castelle C.J."/>
            <person name="Probst A.J."/>
            <person name="Thomas B.C."/>
            <person name="Singh A."/>
            <person name="Wilkins M.J."/>
            <person name="Karaoz U."/>
            <person name="Brodie E.L."/>
            <person name="Williams K.H."/>
            <person name="Hubbard S.S."/>
            <person name="Banfield J.F."/>
        </authorList>
    </citation>
    <scope>NUCLEOTIDE SEQUENCE [LARGE SCALE GENOMIC DNA]</scope>
</reference>
<dbReference type="Gene3D" id="3.30.1380.10">
    <property type="match status" value="1"/>
</dbReference>
<dbReference type="GO" id="GO:0008233">
    <property type="term" value="F:peptidase activity"/>
    <property type="evidence" value="ECO:0007669"/>
    <property type="project" value="InterPro"/>
</dbReference>
<accession>A0A1F7XWK3</accession>
<protein>
    <recommendedName>
        <fullName evidence="1">D-alanyl-D-alanine carboxypeptidase-like core domain-containing protein</fullName>
    </recommendedName>
</protein>
<feature type="domain" description="D-alanyl-D-alanine carboxypeptidase-like core" evidence="1">
    <location>
        <begin position="51"/>
        <end position="179"/>
    </location>
</feature>
<evidence type="ECO:0000313" key="3">
    <source>
        <dbReference type="Proteomes" id="UP000176741"/>
    </source>
</evidence>
<organism evidence="2 3">
    <name type="scientific">Candidatus Woesebacteria bacterium RIFCSPHIGHO2_01_FULL_38_26b</name>
    <dbReference type="NCBI Taxonomy" id="1802491"/>
    <lineage>
        <taxon>Bacteria</taxon>
        <taxon>Candidatus Woeseibacteriota</taxon>
    </lineage>
</organism>
<dbReference type="InterPro" id="IPR009045">
    <property type="entry name" value="Zn_M74/Hedgehog-like"/>
</dbReference>
<dbReference type="CDD" id="cd14852">
    <property type="entry name" value="LD-carboxypeptidase"/>
    <property type="match status" value="1"/>
</dbReference>